<protein>
    <submittedName>
        <fullName evidence="3">Uncharacterized protein</fullName>
    </submittedName>
</protein>
<name>A0A221K4L1_9RHOB</name>
<dbReference type="OrthoDB" id="7876829at2"/>
<sequence>MPILTHRSLHRKFIAFVAGLSIAITGLSAVPAAADQDDTARALAAILGLAIVGAVIHDSRKDKDHVTRHDTYRPVARPGYRPDPRPLHPRPLPPRANNRKLLPQACLRTFHTRQGKVNGFGDKCLSNRYRYSNSLPQACVLRFRNQNGYGRGYDARCLRQRGYELARR</sequence>
<evidence type="ECO:0000256" key="1">
    <source>
        <dbReference type="SAM" id="MobiDB-lite"/>
    </source>
</evidence>
<accession>A0A221K4L1</accession>
<dbReference type="KEGG" id="spse:SULPSESMR1_02996"/>
<evidence type="ECO:0000313" key="4">
    <source>
        <dbReference type="Proteomes" id="UP000199754"/>
    </source>
</evidence>
<organism evidence="3 4">
    <name type="scientific">Pseudosulfitobacter pseudonitzschiae</name>
    <dbReference type="NCBI Taxonomy" id="1402135"/>
    <lineage>
        <taxon>Bacteria</taxon>
        <taxon>Pseudomonadati</taxon>
        <taxon>Pseudomonadota</taxon>
        <taxon>Alphaproteobacteria</taxon>
        <taxon>Rhodobacterales</taxon>
        <taxon>Roseobacteraceae</taxon>
        <taxon>Pseudosulfitobacter</taxon>
    </lineage>
</organism>
<evidence type="ECO:0000256" key="2">
    <source>
        <dbReference type="SAM" id="Phobius"/>
    </source>
</evidence>
<feature type="compositionally biased region" description="Basic and acidic residues" evidence="1">
    <location>
        <begin position="62"/>
        <end position="72"/>
    </location>
</feature>
<keyword evidence="2" id="KW-1133">Transmembrane helix</keyword>
<dbReference type="Proteomes" id="UP000199754">
    <property type="component" value="Chromosome"/>
</dbReference>
<reference evidence="3 4" key="1">
    <citation type="submission" date="2017-07" db="EMBL/GenBank/DDBJ databases">
        <title>Genome Sequence of Sulfitobacter pseudonitzschiae Strain SMR1 Isolated from a culture of the Diatom Skeletonema marinoi.</title>
        <authorList>
            <person name="Topel M."/>
            <person name="Pinder M.I.M."/>
            <person name="Johansson O.N."/>
            <person name="Kourtchenko O."/>
            <person name="Godhe A."/>
            <person name="Clarke A.K."/>
        </authorList>
    </citation>
    <scope>NUCLEOTIDE SEQUENCE [LARGE SCALE GENOMIC DNA]</scope>
    <source>
        <strain evidence="3 4">SMR1</strain>
    </source>
</reference>
<dbReference type="STRING" id="1402135.SAMN05444149_104385"/>
<gene>
    <name evidence="3" type="ORF">SULPSESMR1_02996</name>
</gene>
<keyword evidence="2" id="KW-0812">Transmembrane</keyword>
<feature type="region of interest" description="Disordered" evidence="1">
    <location>
        <begin position="62"/>
        <end position="98"/>
    </location>
</feature>
<feature type="transmembrane region" description="Helical" evidence="2">
    <location>
        <begin position="39"/>
        <end position="56"/>
    </location>
</feature>
<evidence type="ECO:0000313" key="3">
    <source>
        <dbReference type="EMBL" id="ASM73777.1"/>
    </source>
</evidence>
<dbReference type="AlphaFoldDB" id="A0A221K4L1"/>
<dbReference type="RefSeq" id="WP_089421520.1">
    <property type="nucleotide sequence ID" value="NZ_CP022415.1"/>
</dbReference>
<proteinExistence type="predicted"/>
<keyword evidence="2" id="KW-0472">Membrane</keyword>
<dbReference type="EMBL" id="CP022415">
    <property type="protein sequence ID" value="ASM73777.1"/>
    <property type="molecule type" value="Genomic_DNA"/>
</dbReference>
<keyword evidence="4" id="KW-1185">Reference proteome</keyword>